<dbReference type="Gene3D" id="3.30.40.10">
    <property type="entry name" value="Zinc/RING finger domain, C3HC4 (zinc finger)"/>
    <property type="match status" value="3"/>
</dbReference>
<reference evidence="30 31" key="1">
    <citation type="submission" date="2019-01" db="EMBL/GenBank/DDBJ databases">
        <title>Draft Genome and Complete Hox-Cluster Characterization of the Sterlet Sturgeon (Acipenser ruthenus).</title>
        <authorList>
            <person name="Wei Q."/>
        </authorList>
    </citation>
    <scope>NUCLEOTIDE SEQUENCE [LARGE SCALE GENOMIC DNA]</scope>
    <source>
        <strain evidence="30">WHYD16114868_AA</strain>
        <tissue evidence="30">Blood</tissue>
    </source>
</reference>
<feature type="compositionally biased region" description="Basic and acidic residues" evidence="24">
    <location>
        <begin position="4171"/>
        <end position="4184"/>
    </location>
</feature>
<feature type="compositionally biased region" description="Low complexity" evidence="24">
    <location>
        <begin position="3917"/>
        <end position="3929"/>
    </location>
</feature>
<feature type="compositionally biased region" description="Basic residues" evidence="24">
    <location>
        <begin position="470"/>
        <end position="479"/>
    </location>
</feature>
<evidence type="ECO:0000259" key="28">
    <source>
        <dbReference type="PROSITE" id="PS50868"/>
    </source>
</evidence>
<dbReference type="InterPro" id="IPR003889">
    <property type="entry name" value="FYrich_C"/>
</dbReference>
<feature type="compositionally biased region" description="Basic and acidic residues" evidence="24">
    <location>
        <begin position="2492"/>
        <end position="2501"/>
    </location>
</feature>
<dbReference type="Pfam" id="PF13771">
    <property type="entry name" value="zf-HC5HC2H"/>
    <property type="match status" value="1"/>
</dbReference>
<feature type="compositionally biased region" description="Polar residues" evidence="24">
    <location>
        <begin position="5747"/>
        <end position="5756"/>
    </location>
</feature>
<keyword evidence="4 30" id="KW-0489">Methyltransferase</keyword>
<evidence type="ECO:0000256" key="5">
    <source>
        <dbReference type="ARBA" id="ARBA00022679"/>
    </source>
</evidence>
<feature type="compositionally biased region" description="Low complexity" evidence="24">
    <location>
        <begin position="1772"/>
        <end position="1788"/>
    </location>
</feature>
<feature type="compositionally biased region" description="Low complexity" evidence="24">
    <location>
        <begin position="4142"/>
        <end position="4163"/>
    </location>
</feature>
<evidence type="ECO:0000256" key="19">
    <source>
        <dbReference type="ARBA" id="ARBA00023620"/>
    </source>
</evidence>
<dbReference type="PANTHER" id="PTHR45838">
    <property type="entry name" value="HISTONE-LYSINE-N-METHYLTRANSFERASE 2 KMT2 FAMILY MEMBER"/>
    <property type="match status" value="1"/>
</dbReference>
<dbReference type="PROSITE" id="PS50014">
    <property type="entry name" value="BROMODOMAIN_2"/>
    <property type="match status" value="1"/>
</dbReference>
<dbReference type="Proteomes" id="UP000289886">
    <property type="component" value="Unassembled WGS sequence"/>
</dbReference>
<evidence type="ECO:0000256" key="4">
    <source>
        <dbReference type="ARBA" id="ARBA00022603"/>
    </source>
</evidence>
<feature type="compositionally biased region" description="Basic and acidic residues" evidence="24">
    <location>
        <begin position="4370"/>
        <end position="4379"/>
    </location>
</feature>
<dbReference type="GO" id="GO:0035097">
    <property type="term" value="C:histone methyltransferase complex"/>
    <property type="evidence" value="ECO:0007669"/>
    <property type="project" value="TreeGrafter"/>
</dbReference>
<feature type="compositionally biased region" description="Polar residues" evidence="24">
    <location>
        <begin position="4886"/>
        <end position="4895"/>
    </location>
</feature>
<dbReference type="PROSITE" id="PS50016">
    <property type="entry name" value="ZF_PHD_2"/>
    <property type="match status" value="3"/>
</dbReference>
<feature type="region of interest" description="Disordered" evidence="24">
    <location>
        <begin position="4876"/>
        <end position="4982"/>
    </location>
</feature>
<feature type="compositionally biased region" description="Basic and acidic residues" evidence="24">
    <location>
        <begin position="1116"/>
        <end position="1161"/>
    </location>
</feature>
<keyword evidence="10" id="KW-0862">Zinc</keyword>
<dbReference type="CDD" id="cd15588">
    <property type="entry name" value="PHD1_KMT2A"/>
    <property type="match status" value="1"/>
</dbReference>
<feature type="compositionally biased region" description="Polar residues" evidence="24">
    <location>
        <begin position="3578"/>
        <end position="3589"/>
    </location>
</feature>
<evidence type="ECO:0000256" key="10">
    <source>
        <dbReference type="ARBA" id="ARBA00022833"/>
    </source>
</evidence>
<feature type="region of interest" description="Disordered" evidence="24">
    <location>
        <begin position="3820"/>
        <end position="3995"/>
    </location>
</feature>
<evidence type="ECO:0000256" key="23">
    <source>
        <dbReference type="PROSITE-ProRule" id="PRU00146"/>
    </source>
</evidence>
<feature type="region of interest" description="Disordered" evidence="24">
    <location>
        <begin position="1462"/>
        <end position="1483"/>
    </location>
</feature>
<dbReference type="InterPro" id="IPR034732">
    <property type="entry name" value="EPHD"/>
</dbReference>
<feature type="compositionally biased region" description="Low complexity" evidence="24">
    <location>
        <begin position="1076"/>
        <end position="1105"/>
    </location>
</feature>
<feature type="region of interest" description="Disordered" evidence="24">
    <location>
        <begin position="423"/>
        <end position="444"/>
    </location>
</feature>
<feature type="compositionally biased region" description="Pro residues" evidence="24">
    <location>
        <begin position="750"/>
        <end position="761"/>
    </location>
</feature>
<feature type="compositionally biased region" description="Polar residues" evidence="24">
    <location>
        <begin position="2508"/>
        <end position="2519"/>
    </location>
</feature>
<feature type="compositionally biased region" description="Low complexity" evidence="24">
    <location>
        <begin position="3463"/>
        <end position="3487"/>
    </location>
</feature>
<evidence type="ECO:0000256" key="2">
    <source>
        <dbReference type="ARBA" id="ARBA00022499"/>
    </source>
</evidence>
<comment type="catalytic activity">
    <reaction evidence="21">
        <text>N(6)-methyl-L-lysyl(4)-[histone H3] + S-adenosyl-L-methionine = N(6),N(6)-dimethyl-L-lysyl(4)-[histone H3] + S-adenosyl-L-homocysteine + H(+)</text>
        <dbReference type="Rhea" id="RHEA:60268"/>
        <dbReference type="Rhea" id="RHEA-COMP:15540"/>
        <dbReference type="Rhea" id="RHEA-COMP:15543"/>
        <dbReference type="ChEBI" id="CHEBI:15378"/>
        <dbReference type="ChEBI" id="CHEBI:57856"/>
        <dbReference type="ChEBI" id="CHEBI:59789"/>
        <dbReference type="ChEBI" id="CHEBI:61929"/>
        <dbReference type="ChEBI" id="CHEBI:61976"/>
    </reaction>
    <physiologicalReaction direction="left-to-right" evidence="21">
        <dbReference type="Rhea" id="RHEA:60269"/>
    </physiologicalReaction>
</comment>
<protein>
    <recommendedName>
        <fullName evidence="19">[histone H3]-lysine(4) N-methyltransferase</fullName>
        <ecNumber evidence="19">2.1.1.364</ecNumber>
    </recommendedName>
</protein>
<feature type="compositionally biased region" description="Basic residues" evidence="24">
    <location>
        <begin position="1506"/>
        <end position="1518"/>
    </location>
</feature>
<feature type="region of interest" description="Disordered" evidence="24">
    <location>
        <begin position="556"/>
        <end position="781"/>
    </location>
</feature>
<dbReference type="PROSITE" id="PS50868">
    <property type="entry name" value="POST_SET"/>
    <property type="match status" value="1"/>
</dbReference>
<gene>
    <name evidence="30" type="ORF">EOD39_15262</name>
</gene>
<feature type="compositionally biased region" description="Basic and acidic residues" evidence="24">
    <location>
        <begin position="3590"/>
        <end position="3600"/>
    </location>
</feature>
<dbReference type="InterPro" id="IPR017956">
    <property type="entry name" value="AT_hook_DNA-bd_motif"/>
</dbReference>
<feature type="compositionally biased region" description="Low complexity" evidence="24">
    <location>
        <begin position="3777"/>
        <end position="3803"/>
    </location>
</feature>
<feature type="compositionally biased region" description="Polar residues" evidence="24">
    <location>
        <begin position="2352"/>
        <end position="2370"/>
    </location>
</feature>
<dbReference type="Gene3D" id="1.20.920.10">
    <property type="entry name" value="Bromodomain-like"/>
    <property type="match status" value="1"/>
</dbReference>
<evidence type="ECO:0000256" key="1">
    <source>
        <dbReference type="ARBA" id="ARBA00004123"/>
    </source>
</evidence>
<dbReference type="InterPro" id="IPR044133">
    <property type="entry name" value="KMT2A_PHD3"/>
</dbReference>
<feature type="compositionally biased region" description="Pro residues" evidence="24">
    <location>
        <begin position="2300"/>
        <end position="2313"/>
    </location>
</feature>
<feature type="compositionally biased region" description="Basic residues" evidence="24">
    <location>
        <begin position="3985"/>
        <end position="3994"/>
    </location>
</feature>
<feature type="region of interest" description="Disordered" evidence="24">
    <location>
        <begin position="4994"/>
        <end position="5084"/>
    </location>
</feature>
<evidence type="ECO:0000256" key="9">
    <source>
        <dbReference type="ARBA" id="ARBA00022771"/>
    </source>
</evidence>
<feature type="compositionally biased region" description="Low complexity" evidence="24">
    <location>
        <begin position="1417"/>
        <end position="1426"/>
    </location>
</feature>
<feature type="compositionally biased region" description="Polar residues" evidence="24">
    <location>
        <begin position="4902"/>
        <end position="4920"/>
    </location>
</feature>
<comment type="subcellular location">
    <subcellularLocation>
        <location evidence="1">Nucleus</location>
    </subcellularLocation>
</comment>
<keyword evidence="15 22" id="KW-0103">Bromodomain</keyword>
<dbReference type="InterPro" id="IPR047219">
    <property type="entry name" value="KMT2A_2B_SET"/>
</dbReference>
<dbReference type="InterPro" id="IPR019787">
    <property type="entry name" value="Znf_PHD-finger"/>
</dbReference>
<feature type="compositionally biased region" description="Low complexity" evidence="24">
    <location>
        <begin position="1594"/>
        <end position="1621"/>
    </location>
</feature>
<feature type="region of interest" description="Disordered" evidence="24">
    <location>
        <begin position="2343"/>
        <end position="2378"/>
    </location>
</feature>
<dbReference type="SMART" id="SM00541">
    <property type="entry name" value="FYRN"/>
    <property type="match status" value="1"/>
</dbReference>
<feature type="compositionally biased region" description="Polar residues" evidence="24">
    <location>
        <begin position="5823"/>
        <end position="5835"/>
    </location>
</feature>
<feature type="compositionally biased region" description="Low complexity" evidence="24">
    <location>
        <begin position="556"/>
        <end position="582"/>
    </location>
</feature>
<feature type="compositionally biased region" description="Basic and acidic residues" evidence="24">
    <location>
        <begin position="3820"/>
        <end position="3835"/>
    </location>
</feature>
<dbReference type="InterPro" id="IPR001965">
    <property type="entry name" value="Znf_PHD"/>
</dbReference>
<feature type="region of interest" description="Disordered" evidence="24">
    <location>
        <begin position="1966"/>
        <end position="2061"/>
    </location>
</feature>
<dbReference type="SMART" id="SM00384">
    <property type="entry name" value="AT_hook"/>
    <property type="match status" value="4"/>
</dbReference>
<feature type="domain" description="PHD-type" evidence="26">
    <location>
        <begin position="2804"/>
        <end position="2856"/>
    </location>
</feature>
<evidence type="ECO:0000256" key="22">
    <source>
        <dbReference type="PROSITE-ProRule" id="PRU00035"/>
    </source>
</evidence>
<keyword evidence="5 30" id="KW-0808">Transferase</keyword>
<dbReference type="GO" id="GO:0045893">
    <property type="term" value="P:positive regulation of DNA-templated transcription"/>
    <property type="evidence" value="ECO:0007669"/>
    <property type="project" value="TreeGrafter"/>
</dbReference>
<feature type="compositionally biased region" description="Basic residues" evidence="24">
    <location>
        <begin position="4628"/>
        <end position="4646"/>
    </location>
</feature>
<dbReference type="CDD" id="cd19170">
    <property type="entry name" value="SET_KMT2A_2B"/>
    <property type="match status" value="1"/>
</dbReference>
<keyword evidence="2" id="KW-1017">Isopeptide bond</keyword>
<evidence type="ECO:0000256" key="13">
    <source>
        <dbReference type="ARBA" id="ARBA00022990"/>
    </source>
</evidence>
<dbReference type="EC" id="2.1.1.364" evidence="19"/>
<dbReference type="GO" id="GO:0032259">
    <property type="term" value="P:methylation"/>
    <property type="evidence" value="ECO:0007669"/>
    <property type="project" value="UniProtKB-KW"/>
</dbReference>
<feature type="region of interest" description="Disordered" evidence="24">
    <location>
        <begin position="2698"/>
        <end position="2719"/>
    </location>
</feature>
<feature type="compositionally biased region" description="Basic and acidic residues" evidence="24">
    <location>
        <begin position="2522"/>
        <end position="2532"/>
    </location>
</feature>
<dbReference type="GO" id="GO:0003677">
    <property type="term" value="F:DNA binding"/>
    <property type="evidence" value="ECO:0007669"/>
    <property type="project" value="UniProtKB-KW"/>
</dbReference>
<feature type="domain" description="PHD-type" evidence="26">
    <location>
        <begin position="2889"/>
        <end position="2950"/>
    </location>
</feature>
<feature type="compositionally biased region" description="Polar residues" evidence="24">
    <location>
        <begin position="2623"/>
        <end position="2638"/>
    </location>
</feature>
<dbReference type="Gene3D" id="6.10.250.2390">
    <property type="match status" value="1"/>
</dbReference>
<evidence type="ECO:0000256" key="21">
    <source>
        <dbReference type="ARBA" id="ARBA00050089"/>
    </source>
</evidence>
<feature type="compositionally biased region" description="Basic and acidic residues" evidence="24">
    <location>
        <begin position="116"/>
        <end position="131"/>
    </location>
</feature>
<feature type="compositionally biased region" description="Basic and acidic residues" evidence="24">
    <location>
        <begin position="288"/>
        <end position="305"/>
    </location>
</feature>
<feature type="compositionally biased region" description="Basic residues" evidence="24">
    <location>
        <begin position="2481"/>
        <end position="2491"/>
    </location>
</feature>
<feature type="region of interest" description="Disordered" evidence="24">
    <location>
        <begin position="2986"/>
        <end position="3028"/>
    </location>
</feature>
<keyword evidence="18" id="KW-0539">Nucleus</keyword>
<dbReference type="Pfam" id="PF00628">
    <property type="entry name" value="PHD"/>
    <property type="match status" value="1"/>
</dbReference>
<feature type="compositionally biased region" description="Low complexity" evidence="24">
    <location>
        <begin position="2699"/>
        <end position="2710"/>
    </location>
</feature>
<feature type="compositionally biased region" description="Low complexity" evidence="24">
    <location>
        <begin position="1654"/>
        <end position="1695"/>
    </location>
</feature>
<feature type="compositionally biased region" description="Low complexity" evidence="24">
    <location>
        <begin position="2115"/>
        <end position="2144"/>
    </location>
</feature>
<feature type="compositionally biased region" description="Low complexity" evidence="24">
    <location>
        <begin position="4612"/>
        <end position="4626"/>
    </location>
</feature>
<feature type="region of interest" description="Disordered" evidence="24">
    <location>
        <begin position="4604"/>
        <end position="4693"/>
    </location>
</feature>
<evidence type="ECO:0000256" key="20">
    <source>
        <dbReference type="ARBA" id="ARBA00049353"/>
    </source>
</evidence>
<feature type="domain" description="SET" evidence="27">
    <location>
        <begin position="6080"/>
        <end position="6196"/>
    </location>
</feature>
<comment type="caution">
    <text evidence="30">The sequence shown here is derived from an EMBL/GenBank/DDBJ whole genome shotgun (WGS) entry which is preliminary data.</text>
</comment>
<feature type="compositionally biased region" description="Polar residues" evidence="24">
    <location>
        <begin position="3836"/>
        <end position="3849"/>
    </location>
</feature>
<dbReference type="InterPro" id="IPR036427">
    <property type="entry name" value="Bromodomain-like_sf"/>
</dbReference>
<keyword evidence="16" id="KW-0238">DNA-binding</keyword>
<feature type="compositionally biased region" description="Basic and acidic residues" evidence="24">
    <location>
        <begin position="5231"/>
        <end position="5240"/>
    </location>
</feature>
<dbReference type="FunFam" id="3.30.40.10:FF:000071">
    <property type="entry name" value="Histone-lysine N-methyltransferase"/>
    <property type="match status" value="1"/>
</dbReference>
<dbReference type="Gene3D" id="3.30.160.360">
    <property type="match status" value="2"/>
</dbReference>
<feature type="region of interest" description="Disordered" evidence="24">
    <location>
        <begin position="1594"/>
        <end position="1820"/>
    </location>
</feature>
<feature type="region of interest" description="Disordered" evidence="24">
    <location>
        <begin position="5229"/>
        <end position="5252"/>
    </location>
</feature>
<sequence>MAHSCRWRFPARPGGSTSANSGRRAARIRVTASLRTGTGAQANPNGLWPGFDAALQVSATIGNNLRKFRDVFGEASSSSSGEVPLSVLVPSLSILVITVIKKEREERWKEKRHRREAQGDRAPSQREKTETTDAAAILNVTSAGSLTASCSTQRAPPPPVDQRLEIRCKAKEKRFDDELDEIILEDAFVGFSSQHENRRIYSSTRPFGVKPRQERKPRGRPPRALTAHGTTSALDSPTSPASPPEAPEKQKRAPGRPPASGERKRGRPPGTGGPRGSQYHHTQPGPQDQRETTQEQQGNERDKKAAVKRTPLGCVQQQYGVGRIPKIARIPKIKRLSAVKLAPLKSRLKVIGRKGAPVPAVPRRRRGRPPSAERLKAEAAAASQPAALYETEPRKQKIHQVRRERDPQLRAAELEALQPHSLATSPTRTGLGKEVGVRQSPRKVKQVRIVPAPKRTDTTIAKQLLQRAKKGAQKGAQKKKMMEKEAGGGSVVGSGLEGGIRRKRTQLKFVMPVVSTISSRIIKTPKRFIEDEASFVSPPPHLKVARLEAAAVASSSLASPPSAPPVAAAPSVSVCAASASTPQPQPPPPPAPAHSTNLAGLNSGCNNGTSNGRFSSSAASCGSSEKSSAVSQHSSQLSSGESSRSSSPSLDTSTDSQASEGTQGLSEEPDRSPSSQGEREAELLHASRPPSPPSEPEQVAVVERGRRGRRFQGAGRGRAGVNSGGAKKIIAGATLLSSHPASSTASSSSSPPPLLTPPPQSSQPASSTEHHSPHPHWILPPGISPFLPASAVVSPLQEQRKSILREPTFRWTSLKHSRAEAQCFSSAKYAKEGLIRKPIFDNFRPPPLTPEDVGLVPPNAGGAVAGFSSPSGGGTAAAANRLFSPLHHQPHHPSSHFETQPHKRSPLLRAPRFTPSEAHSRIFESVTLPSPQSSTTGGQASSSSPLQSSALSSSSSSASRTQRRRRRRSFIPLRLQPRSPSHSMRTRSSRSGEQGGNVTPELSPLAPHLSTGATGSTTHSNSLPGVAASPLAASALTPATFSFSPGSMGLTSEGPADSYQTGSSRRQAGGLGKGAAAGESFSSGVGVGGSSSTSPLFPLFTSSPPQSTERGGTGKSSKERRSSGSRELSAKEKDSPRETERARDREKENKLGSRKERERKGRGSVGGDSQGALFSLEGKESEEMGASPSPVSKKTSGRKKSVSVEPPTEAPSSLGSPEGGVPKSRLSKKGKSSEKGQDSETGEKEKEKSHQQTLSVARQSPQPPAPSHKQPPAPSLGSMLAQVEKQQVADRRVANLLKKAKAQLYKIEKSKSLKTSDQPKTQPGPQDQRETTQEQQGNERDKKAAVKRTPLGCVQQQYGVGRIPKIARIPKIKRLSAVKLAPLKSRLKVIGRKGAPVPAVPRRRRGRPPSAERLKAEAAAASQPAALYETEPRKQKIHQVRRERDPQLRAAELEALQPHSLATSPTRTGLGKEVGVRQSPRKVKQVRIVPAPKRTDTTIAKQLLQRAKKGAQKGAQKKKMMEKEAGGGSVVGSGLEGGIRRKRTQLKFVMPVVSTISSRIIKTPKRFIEDEASFVSPPPHLKVARLEAAAVASSSLASPPSAPPVAAAPSVSVCAASASTPQPQPPPPPAPAHSTNLAGLNSGCNNGTSNGRFSSSAASCGSSEKSSAVSQHSSQLSSGESSRSSSPSLDTSTDSQASEGTQGLSEEPDRSPSSQGEREAELLHASRPPSPPSEPEQVAVVERGRRGRRFQGAGRGRAGVNSGGAKKIIAGATLLSSHPASSTASSSSSPPPLLTPPPQSSQPASSTEHHSPHPHWILPPGISPFLPASAVVSPLQEQRKSILREPTFRWTSLKHSRAEAQCFSSAKYAKEGLIRKPIFDNFRPPPLTPEDVGLVPPNAGGAVAGFSSPSGGGTAAAANRLFSPLHHQPHHPSSHFETQPHKRSPLLRAPRFTPSEAHSRIFESVTLPSPQSSTTGGQASSSSPLQSSALSSSSSSASRTQRRRRRRSFIPLRLQPRSPSHSMRTRSSRSGEQGGNVTPELSPLAPHLSTGATGSTTHSNSLPGVAASPLAASALTPATFSFSPGSMGLTSEGPADSYQTGSSRRQAGGLGKGAAAGESFSSGVGVGGSSSTSPLFPLFTSSPPQSTERGGTGKSSKERRSSGSRELSAKEKDSPRETERARDREKENKLGSRKERERKGRGSVGGDSQGALFSLEGKESEEMGASPSPVSKKTSGRKKSVSVEPPTEAPSSLGSPEGGVPKSRLSKKGKSSEKGQDSETGEKEKEKSHQQTLSVARQSPQPPAPSHKQPPAPSLGSMLAQVEKQQVADRRVANLLKKAKAQLYKIEKSKSLKTSDQPKTQGQESDSSEASVRGPRIKHVCRRAAVALGRNRAVFPDDMPTLSALPWEEREKILSSMGNDDKSSVAGSEEAETPAPPVKPIKPVTRHKTPQEPPVKKGRRVRKCQNLQWMPSKAYLQKQAKAAKKEKKKTTKVQEKKETAHSAKSHSSETNQKLATPSGGSAREEPARKKSETPPSKPSVEKQQHSPQWDRPPPPSTALPQDPKQPTAPPTAASRKERKQPLLHTPSPAHPNGAPQQQTQSPGPSKKEGAIRTPPSEPKKKLQQASASTPATETGSEPKQQQQQQQKKQAPRSTVPPKQKPKEKVTPTDSLRAGFAKAFTPLSFQSLPEEKLLPSRAESSTLNLLSTPSNGGNTRQKLPSDGVHRIRVDFKEDCDVENVWEMGGLSILTSVPITPRVVCLLCASSGHVEFVYCQVCCEPFHLFCLEESERPLEEQWENWCCRRCKFCHVCGRLHQATKQLLECNKCRNSYHPECLGPNYPTRPTKKKKICTKCVHCKSCGATTPGKSWDAQWSHDFSLCHDCAKLFAKGNFCPLCDKCYDDDDYESKMMQCGKCDRWVHSKCENLTDEMYEILSNLPENIAYTCINCTDQHPAEWRTALGKELQGSVRLVLTALLNSRTTTHLLRYRQAVKPPELNPETEESIPSRSSPEGPDPPVLTEVSPQHEAPLDLEGVKRKMEQGGYTSVLEFSDDIVKIIQAAMNTDGGQPENKKANSMVKSFFIRQMERVFPWFNVKESRFWEPNKVSTNSGLLPNAVLPPSLDHNYAQWQEREDINRAEQPPLMKKIIPAPRAKGPGDPDSPTPPPPPPAPAPPPTHGSDHSREDSPELIPPPDVGDNRQCVLCLKYGDDSTNDGGRLLYAGQNEWTHVNCALWSAEVFEDDDGSLKNVHMAVIRGKQLRCEHCQRPGATVGCCLTSCTSNYHFMCARLKHCVFLEDKKVYCQRHRDLVKGEVVSDSGFEVTRRIFVDFEGISLRRKFLAGLEPENIHMMIGSMTIDCLGILTDLSDCERKLFPVGYQCSRVYWSTQDARKRCIYTCRIVVCRPPQVESDINSTLEHEDNKTIAHSMAAITDMLSSPVSVEPPAVLSKESLPPPRLQSATRNRHPSYSPTSRSPGSGSRPLPSAGSPSPMTHEIVTVGDTLLSSGLRRIGSRRHSTSSLSPQPPKQRVTSPSRGGRPTGPTPSPTRKESGEPETGTGSSSSVRIRECQPGPLSPGGGVRKNQNNPRQQRLGSSEERVNKEQGEPTTKGAAVVSVAAVRLSQTSPPLGTAVLSSQGRGTNSSSSKSEKGKTASARDPALSPGHGLASRLPSATLPKDGSGERAKNMNSTSTAVPALKEALAAGSRQPPHHKGGKKSWEQLAGGPAEKPLRDTTQPEDTAKRGSQPATSTATGHGTHTAKEKRSKMKAREAAKDKEKLPPNSNTQASASTANSVCGNGKTSGSGTNSDAVRIDAVVFENQVADKHLESGDRLPSMEKKVTTPSPTNEGSQSKTSTDKAFKGSQPQNETPGKEAQPAQRKRTVKVTLTPLKMDPDVTKTISTSSSFPPAAPQKTPACTLPFSSPSVSPQSSESEVLGHQDEGASEIHDHQGGMEDVAYGKEGSGDAVEHSLQDGSGGDKHQEEDSDGSVKRRYPRRSARARSNMFFGLTPFYGVRSYGEEDIPFYSSGDSSSGKKRGGGGGSKRSAEGQVDGADDMTTSSSEETGDEEEGAGRGSDEGDYYYNFTRTVINPGAGMTPSGVIEQCLGRVAPLRSFLKEESEEEEMIGERELGLARIGQLDGVDDGSESDGSVSATTTTTASASKSAQSGGKRKGKERRSEKLDLEEETGKEQTGSGGSSSENNKSQKDSSKMENCLPLGSVKAQGQDSLEAQLSLNAELLKSDSDNTNSDDCGNILPSDIMDFVLNTPSMQALGQRPESSSSELMSLEEGFGLGGNRGKEMGLFEDFSQQLTNSEPVESGVSASIPGEEQFELPLELPSDLSVLTTRSPAVASQNHSSLIPEQAERSILVLPSEDSVEKGTDKQHAPNKGQLGGQDETQVAEGHMTPEQFIQGMETDHMTNPVCGQGVEQGSQDLARTSVTPGLQVPASPTVSLQGPKYIPSTAESPGPTQVASTAVQTTATHLKQPTEKLIVVNQHMQPLYVLQTLPNGVTSVSTAAGVMDTSSSVLGSMAGGLALAAGLNPGIPTSQSIFSPTGKGLPMTHHSQLHAFSGTGQAGFQSGIPSSTSGLLIGVQPSQDPQILVSEAGHRTELAPNSTPPSSSTSSSLTSSPSGHGKKRQISRLQPRKPKKLARSGSQPTLAPSEAVPNMTLINFSPSQLSTGIPNQPTTTSATPHRTVPNIIKRPKSGGMYFEQAPLLQQGICTLGAPAGMIGPDASSHLVPCTVSGLNTNQSVLNVMSIGQSSVSLASPGRLCPADLTGSISNLLLKASQQSLGLSDQQMALQSGAGIFSQLGSPMPTSNTGSICVLPSTQPIGMPVFQPADQEGPYQLHHHQITQLLASNPSPLDPVNTKTSMHGALGSVAQDSARTRPVFTSAQSSNVGPAPVRSDQQPAAQVTTAPPSTTAISGKGKTKSKRTQHLPDKGSGKKHKVCHSESAGEKQPSVDAGSGSTTPASFLKEESEEEEMIGERELGLARIGQLDGVDDGSESDGSVSATTTTTASASKSAQSGGKRKGKERRSEKLDLEEETGKEQTGSGGSSSENNKSQKDSSKMENCLPLGSVKAQGQDSLEAQLSLNAELLKSDSDNTNSDDCGNILPSDIMDFVLNTPSMQALGQRPESSSSELMSLEEGFGLGGNRGKEMGLFEDFSQQLTNSEPVESGVSASIPGEEQFELPLELPSDLSVLTTRSPAVASQNHSSLIPEQAERSILVLPSEDSVEKGTDKQHAPNKGQLGGQDETQVAEGHMTPEQFIQGMETDHMTNPVCGQGVEQGSQDLARTSVTPGLQVPASPTVSLQGPKYIPSTAESPGPTQVASTAVQTTATHLKQPTEKLIVVNQHMQPLYVLQTLPNGVTSVSTAAGVMDTSSSVLGSMAGGLALAAGLNPGIPTSQSIFSPTGKGLPMTHHSQLHAFSGTGQAGFQSGIPSSTSGLLIGVQPSQDPQILVSEAGHRTELAPNSTPPSSSTSSSLTSSPSGHGKKRQISRLQPRKPKKLARSGSQPTLAPSEAVPNMTLINFSPSQLSTGIPNQPTTTSATPHRTVPNIIKRPKSGGMYFEQAPLLQQGICTLGAPAGMIGPDASSHLVPCTVSGLNTNQSVLNVMSIGQSSVSLASPGRLCPADLTGSISNLLLKASQQSLGLSDQQMALQSGAGIFSQLGSPMPTSNTGSICVLPSTQPIGMPVFQPADQEGPYQLHHHQITQLLASNPSPLDPVNTKTSMHGALGSVAQDSARTRPVFTSAQSSNVGPAPVRSDQQPAAQVTTAPPSTTAISGKGKTKSKRTQHLPDKGSGKKHKVCHSESAGEKQPSADAGSGSTTPASPQGPASQEVMEIDQKNERERGTGPVPSMTEGPAALTTNSTDRREEKSKVKDLQTPEMDWTGGFSSPLLALLEQERRRKESLSDRKSRKGLMFEICSDDGFQICSESIEDAWRSLTDKVQEARSNARLKQLSFEGVNGLRMLGVIHDAVVFLIEQLYGAKHCRNYKFRFHKPEEADEPPLNPHGSARAEVHHRRSVFDMFNFLASKHRQPPEYNPNDEEEEEVQLKSARRATSMDLPMPMRFRHLKKTSKEAVGVYRSAIHGRGLFCKRNIDAGEMVIEYSGNVIRSVLTDKREKYYDGKGIGCYMFRIDDYEVVDATMHGNAARFINHACEPNCYSRVINIDGQKHIVIFATRKIYRGEELTYDYKFPIEDASSKLHCNCGAKKCRKFIN</sequence>
<dbReference type="CDD" id="cd05493">
    <property type="entry name" value="Bromo_ALL-1"/>
    <property type="match status" value="1"/>
</dbReference>
<feature type="region of interest" description="Disordered" evidence="24">
    <location>
        <begin position="4131"/>
        <end position="4223"/>
    </location>
</feature>
<feature type="compositionally biased region" description="Low complexity" evidence="24">
    <location>
        <begin position="3550"/>
        <end position="3559"/>
    </location>
</feature>
<dbReference type="InterPro" id="IPR001214">
    <property type="entry name" value="SET_dom"/>
</dbReference>
<feature type="domain" description="Post-SET" evidence="28">
    <location>
        <begin position="6204"/>
        <end position="6220"/>
    </location>
</feature>
<feature type="compositionally biased region" description="Basic and acidic residues" evidence="24">
    <location>
        <begin position="3763"/>
        <end position="3774"/>
    </location>
</feature>
<keyword evidence="17" id="KW-0804">Transcription</keyword>
<feature type="domain" description="Bromo" evidence="25">
    <location>
        <begin position="3027"/>
        <end position="3070"/>
    </location>
</feature>
<feature type="compositionally biased region" description="Polar residues" evidence="24">
    <location>
        <begin position="1011"/>
        <end position="1022"/>
    </location>
</feature>
<dbReference type="SMART" id="SM00317">
    <property type="entry name" value="SET"/>
    <property type="match status" value="1"/>
</dbReference>
<proteinExistence type="predicted"/>
<dbReference type="InterPro" id="IPR041958">
    <property type="entry name" value="KMT2A_ePHD"/>
</dbReference>
<feature type="region of interest" description="Disordered" evidence="24">
    <location>
        <begin position="2412"/>
        <end position="2670"/>
    </location>
</feature>
<evidence type="ECO:0000256" key="7">
    <source>
        <dbReference type="ARBA" id="ARBA00022723"/>
    </source>
</evidence>
<dbReference type="InterPro" id="IPR042023">
    <property type="entry name" value="KMT2A_PHD1"/>
</dbReference>
<evidence type="ECO:0000259" key="27">
    <source>
        <dbReference type="PROSITE" id="PS50280"/>
    </source>
</evidence>
<evidence type="ECO:0000256" key="17">
    <source>
        <dbReference type="ARBA" id="ARBA00023163"/>
    </source>
</evidence>
<feature type="compositionally biased region" description="Low complexity" evidence="24">
    <location>
        <begin position="733"/>
        <end position="749"/>
    </location>
</feature>
<dbReference type="PROSITE" id="PS51542">
    <property type="entry name" value="FYRN"/>
    <property type="match status" value="1"/>
</dbReference>
<feature type="compositionally biased region" description="Basic and acidic residues" evidence="24">
    <location>
        <begin position="3930"/>
        <end position="3947"/>
    </location>
</feature>
<keyword evidence="9 23" id="KW-0863">Zinc-finger</keyword>
<feature type="region of interest" description="Disordered" evidence="24">
    <location>
        <begin position="355"/>
        <end position="386"/>
    </location>
</feature>
<feature type="compositionally biased region" description="Basic and acidic residues" evidence="24">
    <location>
        <begin position="5032"/>
        <end position="5045"/>
    </location>
</feature>
<feature type="compositionally biased region" description="Basic and acidic residues" evidence="24">
    <location>
        <begin position="2412"/>
        <end position="2423"/>
    </location>
</feature>
<keyword evidence="7" id="KW-0479">Metal-binding</keyword>
<dbReference type="SUPFAM" id="SSF82199">
    <property type="entry name" value="SET domain"/>
    <property type="match status" value="1"/>
</dbReference>
<feature type="compositionally biased region" description="Basic and acidic residues" evidence="24">
    <location>
        <begin position="3957"/>
        <end position="3977"/>
    </location>
</feature>
<feature type="region of interest" description="Disordered" evidence="24">
    <location>
        <begin position="5465"/>
        <end position="5554"/>
    </location>
</feature>
<evidence type="ECO:0000313" key="31">
    <source>
        <dbReference type="Proteomes" id="UP000289886"/>
    </source>
</evidence>
<feature type="domain" description="PHD-type" evidence="29">
    <location>
        <begin position="3196"/>
        <end position="3304"/>
    </location>
</feature>
<dbReference type="Pfam" id="PF05964">
    <property type="entry name" value="FYRN"/>
    <property type="match status" value="1"/>
</dbReference>
<dbReference type="FunFam" id="3.30.160.360:FF:000002">
    <property type="entry name" value="Histone-lysine N-methyltransferase"/>
    <property type="match status" value="1"/>
</dbReference>
<feature type="compositionally biased region" description="Low complexity" evidence="24">
    <location>
        <begin position="3743"/>
        <end position="3752"/>
    </location>
</feature>
<dbReference type="PROSITE" id="PS51805">
    <property type="entry name" value="EPHD"/>
    <property type="match status" value="1"/>
</dbReference>
<dbReference type="InterPro" id="IPR046341">
    <property type="entry name" value="SET_dom_sf"/>
</dbReference>
<evidence type="ECO:0000256" key="3">
    <source>
        <dbReference type="ARBA" id="ARBA00022553"/>
    </source>
</evidence>
<keyword evidence="14" id="KW-0805">Transcription regulation</keyword>
<dbReference type="InterPro" id="IPR003888">
    <property type="entry name" value="FYrich_N"/>
</dbReference>
<feature type="compositionally biased region" description="Low complexity" evidence="24">
    <location>
        <begin position="5003"/>
        <end position="5024"/>
    </location>
</feature>
<evidence type="ECO:0000256" key="12">
    <source>
        <dbReference type="ARBA" id="ARBA00022853"/>
    </source>
</evidence>
<organism evidence="30 31">
    <name type="scientific">Acipenser ruthenus</name>
    <name type="common">Sterlet sturgeon</name>
    <dbReference type="NCBI Taxonomy" id="7906"/>
    <lineage>
        <taxon>Eukaryota</taxon>
        <taxon>Metazoa</taxon>
        <taxon>Chordata</taxon>
        <taxon>Craniata</taxon>
        <taxon>Vertebrata</taxon>
        <taxon>Euteleostomi</taxon>
        <taxon>Actinopterygii</taxon>
        <taxon>Chondrostei</taxon>
        <taxon>Acipenseriformes</taxon>
        <taxon>Acipenseridae</taxon>
        <taxon>Acipenser</taxon>
    </lineage>
</organism>
<dbReference type="GO" id="GO:0140945">
    <property type="term" value="F:histone H3K4 monomethyltransferase activity"/>
    <property type="evidence" value="ECO:0007669"/>
    <property type="project" value="UniProtKB-EC"/>
</dbReference>
<keyword evidence="8" id="KW-0677">Repeat</keyword>
<feature type="compositionally biased region" description="Polar residues" evidence="24">
    <location>
        <begin position="5763"/>
        <end position="5781"/>
    </location>
</feature>
<keyword evidence="31" id="KW-1185">Reference proteome</keyword>
<feature type="compositionally biased region" description="Low complexity" evidence="24">
    <location>
        <begin position="2639"/>
        <end position="2648"/>
    </location>
</feature>
<feature type="region of interest" description="Disordered" evidence="24">
    <location>
        <begin position="2079"/>
        <end position="2325"/>
    </location>
</feature>
<feature type="compositionally biased region" description="Basic residues" evidence="24">
    <location>
        <begin position="5489"/>
        <end position="5507"/>
    </location>
</feature>
<feature type="region of interest" description="Disordered" evidence="24">
    <location>
        <begin position="3439"/>
        <end position="3490"/>
    </location>
</feature>
<feature type="region of interest" description="Disordered" evidence="24">
    <location>
        <begin position="885"/>
        <end position="908"/>
    </location>
</feature>
<dbReference type="CDD" id="cd15693">
    <property type="entry name" value="ePHD_KMT2A"/>
    <property type="match status" value="1"/>
</dbReference>
<feature type="compositionally biased region" description="Basic and acidic residues" evidence="24">
    <location>
        <begin position="2155"/>
        <end position="2200"/>
    </location>
</feature>
<feature type="compositionally biased region" description="Polar residues" evidence="24">
    <location>
        <begin position="2594"/>
        <end position="2603"/>
    </location>
</feature>
<evidence type="ECO:0000256" key="8">
    <source>
        <dbReference type="ARBA" id="ARBA00022737"/>
    </source>
</evidence>
<feature type="region of interest" description="Disordered" evidence="24">
    <location>
        <begin position="3508"/>
        <end position="3804"/>
    </location>
</feature>
<evidence type="ECO:0000256" key="15">
    <source>
        <dbReference type="ARBA" id="ARBA00023117"/>
    </source>
</evidence>
<feature type="compositionally biased region" description="Basic and acidic residues" evidence="24">
    <location>
        <begin position="1231"/>
        <end position="1250"/>
    </location>
</feature>
<feature type="region of interest" description="Disordered" evidence="24">
    <location>
        <begin position="4368"/>
        <end position="4391"/>
    </location>
</feature>
<keyword evidence="13" id="KW-0007">Acetylation</keyword>
<feature type="compositionally biased region" description="Low complexity" evidence="24">
    <location>
        <begin position="5473"/>
        <end position="5487"/>
    </location>
</feature>
<accession>A0A444UDE8</accession>
<feature type="region of interest" description="Disordered" evidence="24">
    <location>
        <begin position="202"/>
        <end position="310"/>
    </location>
</feature>
<evidence type="ECO:0000313" key="30">
    <source>
        <dbReference type="EMBL" id="RXM33203.1"/>
    </source>
</evidence>
<evidence type="ECO:0000259" key="29">
    <source>
        <dbReference type="PROSITE" id="PS51805"/>
    </source>
</evidence>
<feature type="region of interest" description="Disordered" evidence="24">
    <location>
        <begin position="1394"/>
        <end position="1444"/>
    </location>
</feature>
<dbReference type="PROSITE" id="PS51543">
    <property type="entry name" value="FYRC"/>
    <property type="match status" value="1"/>
</dbReference>
<feature type="compositionally biased region" description="Polar residues" evidence="24">
    <location>
        <begin position="1313"/>
        <end position="1325"/>
    </location>
</feature>
<feature type="compositionally biased region" description="Pro residues" evidence="24">
    <location>
        <begin position="1789"/>
        <end position="1800"/>
    </location>
</feature>
<keyword evidence="6" id="KW-0949">S-adenosyl-L-methionine</keyword>
<feature type="compositionally biased region" description="Basic and acidic residues" evidence="24">
    <location>
        <begin position="1327"/>
        <end position="1344"/>
    </location>
</feature>
<feature type="compositionally biased region" description="Basic and acidic residues" evidence="24">
    <location>
        <begin position="5870"/>
        <end position="5883"/>
    </location>
</feature>
<feature type="compositionally biased region" description="Pro residues" evidence="24">
    <location>
        <begin position="583"/>
        <end position="592"/>
    </location>
</feature>
<dbReference type="InterPro" id="IPR011011">
    <property type="entry name" value="Znf_FYVE_PHD"/>
</dbReference>
<feature type="compositionally biased region" description="Gly residues" evidence="24">
    <location>
        <begin position="1526"/>
        <end position="1536"/>
    </location>
</feature>
<evidence type="ECO:0000256" key="14">
    <source>
        <dbReference type="ARBA" id="ARBA00023015"/>
    </source>
</evidence>
<dbReference type="EMBL" id="SCEB01214786">
    <property type="protein sequence ID" value="RXM33203.1"/>
    <property type="molecule type" value="Genomic_DNA"/>
</dbReference>
<feature type="compositionally biased region" description="Low complexity" evidence="24">
    <location>
        <begin position="3630"/>
        <end position="3641"/>
    </location>
</feature>
<feature type="region of interest" description="Disordered" evidence="24">
    <location>
        <begin position="470"/>
        <end position="492"/>
    </location>
</feature>
<feature type="compositionally biased region" description="Basic and acidic residues" evidence="24">
    <location>
        <begin position="5842"/>
        <end position="5851"/>
    </location>
</feature>
<feature type="region of interest" description="Disordered" evidence="24">
    <location>
        <begin position="1305"/>
        <end position="1348"/>
    </location>
</feature>
<keyword evidence="3" id="KW-0597">Phosphoprotein</keyword>
<feature type="region of interest" description="Disordered" evidence="24">
    <location>
        <begin position="6036"/>
        <end position="6057"/>
    </location>
</feature>
<name>A0A444UDE8_ACIRT</name>
<dbReference type="SUPFAM" id="SSF57903">
    <property type="entry name" value="FYVE/PHD zinc finger"/>
    <property type="match status" value="2"/>
</dbReference>
<feature type="region of interest" description="Disordered" evidence="24">
    <location>
        <begin position="1040"/>
        <end position="1286"/>
    </location>
</feature>
<feature type="compositionally biased region" description="Polar residues" evidence="24">
    <location>
        <begin position="2050"/>
        <end position="2061"/>
    </location>
</feature>
<dbReference type="FunFam" id="2.170.270.10:FF:000149">
    <property type="entry name" value="Myeloid/lymphoid or mixed-lineage leukemia"/>
    <property type="match status" value="1"/>
</dbReference>
<feature type="region of interest" description="Disordered" evidence="24">
    <location>
        <begin position="4014"/>
        <end position="4075"/>
    </location>
</feature>
<dbReference type="InterPro" id="IPR001487">
    <property type="entry name" value="Bromodomain"/>
</dbReference>
<dbReference type="SMART" id="SM00542">
    <property type="entry name" value="FYRC"/>
    <property type="match status" value="1"/>
</dbReference>
<feature type="region of interest" description="Disordered" evidence="24">
    <location>
        <begin position="927"/>
        <end position="1022"/>
    </location>
</feature>
<dbReference type="FunFam" id="3.30.40.10:FF:000002">
    <property type="entry name" value="Histone-lysine N-methyltransferase"/>
    <property type="match status" value="1"/>
</dbReference>
<dbReference type="Pfam" id="PF00856">
    <property type="entry name" value="SET"/>
    <property type="match status" value="1"/>
</dbReference>
<feature type="compositionally biased region" description="Pro residues" evidence="24">
    <location>
        <begin position="3157"/>
        <end position="3174"/>
    </location>
</feature>
<feature type="compositionally biased region" description="Low complexity" evidence="24">
    <location>
        <begin position="930"/>
        <end position="960"/>
    </location>
</feature>
<evidence type="ECO:0000256" key="11">
    <source>
        <dbReference type="ARBA" id="ARBA00022843"/>
    </source>
</evidence>
<keyword evidence="12" id="KW-0156">Chromatin regulator</keyword>
<dbReference type="GO" id="GO:0008270">
    <property type="term" value="F:zinc ion binding"/>
    <property type="evidence" value="ECO:0007669"/>
    <property type="project" value="UniProtKB-KW"/>
</dbReference>
<dbReference type="PANTHER" id="PTHR45838:SF2">
    <property type="entry name" value="HISTONE-LYSINE N-METHYLTRANSFERASE 2A"/>
    <property type="match status" value="1"/>
</dbReference>
<feature type="region of interest" description="Disordered" evidence="24">
    <location>
        <begin position="106"/>
        <end position="132"/>
    </location>
</feature>
<dbReference type="SMART" id="SM00249">
    <property type="entry name" value="PHD"/>
    <property type="match status" value="4"/>
</dbReference>
<feature type="compositionally biased region" description="Polar residues" evidence="24">
    <location>
        <begin position="1633"/>
        <end position="1653"/>
    </location>
</feature>
<feature type="compositionally biased region" description="Pro residues" evidence="24">
    <location>
        <begin position="1261"/>
        <end position="1274"/>
    </location>
</feature>
<feature type="compositionally biased region" description="Pro residues" evidence="24">
    <location>
        <begin position="1622"/>
        <end position="1631"/>
    </location>
</feature>
<evidence type="ECO:0000256" key="16">
    <source>
        <dbReference type="ARBA" id="ARBA00023125"/>
    </source>
</evidence>
<feature type="compositionally biased region" description="Low complexity" evidence="24">
    <location>
        <begin position="1969"/>
        <end position="1999"/>
    </location>
</feature>
<comment type="catalytic activity">
    <reaction evidence="20">
        <text>L-lysyl(4)-[histone H3] + S-adenosyl-L-methionine = N(6)-methyl-L-lysyl(4)-[histone H3] + S-adenosyl-L-homocysteine + H(+)</text>
        <dbReference type="Rhea" id="RHEA:60264"/>
        <dbReference type="Rhea" id="RHEA-COMP:15543"/>
        <dbReference type="Rhea" id="RHEA-COMP:15547"/>
        <dbReference type="ChEBI" id="CHEBI:15378"/>
        <dbReference type="ChEBI" id="CHEBI:29969"/>
        <dbReference type="ChEBI" id="CHEBI:57856"/>
        <dbReference type="ChEBI" id="CHEBI:59789"/>
        <dbReference type="ChEBI" id="CHEBI:61929"/>
        <dbReference type="EC" id="2.1.1.364"/>
    </reaction>
    <physiologicalReaction direction="left-to-right" evidence="20">
        <dbReference type="Rhea" id="RHEA:60265"/>
    </physiologicalReaction>
</comment>
<feature type="compositionally biased region" description="Polar residues" evidence="24">
    <location>
        <begin position="4664"/>
        <end position="4688"/>
    </location>
</feature>
<dbReference type="InterPro" id="IPR003616">
    <property type="entry name" value="Post-SET_dom"/>
</dbReference>
<evidence type="ECO:0000259" key="25">
    <source>
        <dbReference type="PROSITE" id="PS50014"/>
    </source>
</evidence>
<evidence type="ECO:0000256" key="24">
    <source>
        <dbReference type="SAM" id="MobiDB-lite"/>
    </source>
</evidence>
<feature type="region of interest" description="Disordered" evidence="24">
    <location>
        <begin position="5737"/>
        <end position="5888"/>
    </location>
</feature>
<feature type="domain" description="PHD-type" evidence="26">
    <location>
        <begin position="2756"/>
        <end position="2807"/>
    </location>
</feature>
<evidence type="ECO:0000256" key="6">
    <source>
        <dbReference type="ARBA" id="ARBA00022691"/>
    </source>
</evidence>
<feature type="region of interest" description="Disordered" evidence="24">
    <location>
        <begin position="1504"/>
        <end position="1536"/>
    </location>
</feature>
<feature type="compositionally biased region" description="Polar residues" evidence="24">
    <location>
        <begin position="5525"/>
        <end position="5549"/>
    </location>
</feature>
<dbReference type="CDD" id="cd15592">
    <property type="entry name" value="PHD3_KMT2A"/>
    <property type="match status" value="1"/>
</dbReference>
<dbReference type="Pfam" id="PF05965">
    <property type="entry name" value="FYRC"/>
    <property type="match status" value="1"/>
</dbReference>
<dbReference type="PROSITE" id="PS50280">
    <property type="entry name" value="SET"/>
    <property type="match status" value="1"/>
</dbReference>
<feature type="compositionally biased region" description="Basic and acidic residues" evidence="24">
    <location>
        <begin position="1430"/>
        <end position="1444"/>
    </location>
</feature>
<dbReference type="Gene3D" id="2.170.270.10">
    <property type="entry name" value="SET domain"/>
    <property type="match status" value="1"/>
</dbReference>
<feature type="region of interest" description="Disordered" evidence="24">
    <location>
        <begin position="3146"/>
        <end position="3193"/>
    </location>
</feature>
<dbReference type="InterPro" id="IPR013083">
    <property type="entry name" value="Znf_RING/FYVE/PHD"/>
</dbReference>
<keyword evidence="11" id="KW-0832">Ubl conjugation</keyword>
<feature type="compositionally biased region" description="Polar residues" evidence="24">
    <location>
        <begin position="594"/>
        <end position="614"/>
    </location>
</feature>
<evidence type="ECO:0000256" key="18">
    <source>
        <dbReference type="ARBA" id="ARBA00023242"/>
    </source>
</evidence>
<feature type="compositionally biased region" description="Low complexity" evidence="24">
    <location>
        <begin position="615"/>
        <end position="656"/>
    </location>
</feature>
<dbReference type="FunFam" id="3.30.40.10:FF:000089">
    <property type="entry name" value="Histone-lysine N-methyltransferase"/>
    <property type="match status" value="1"/>
</dbReference>
<feature type="compositionally biased region" description="Basic and acidic residues" evidence="24">
    <location>
        <begin position="2270"/>
        <end position="2289"/>
    </location>
</feature>
<evidence type="ECO:0000259" key="26">
    <source>
        <dbReference type="PROSITE" id="PS50016"/>
    </source>
</evidence>
<feature type="region of interest" description="Disordered" evidence="24">
    <location>
        <begin position="1924"/>
        <end position="1947"/>
    </location>
</feature>